<dbReference type="InterPro" id="IPR008928">
    <property type="entry name" value="6-hairpin_glycosidase_sf"/>
</dbReference>
<evidence type="ECO:0000259" key="2">
    <source>
        <dbReference type="Pfam" id="PF16335"/>
    </source>
</evidence>
<sequence length="741" mass="84015">MRLLGSLFLRTAKVAILCHIVLAAALKSVPLRPPSYPLAVRSPYLSTWVQGSHEGIYDQSPEFWNGQKLGWTGLVRINETIYSLFGAIPQEISTKRAKQIKQTYTPSRSVFEFFAGGIHFELIFSNPLTPEDYKRQTIPISYLEVVIGANHEYDAIDVYFDVNGAWLSGDTSNFISWDVQAPDHKIHNGLYSHMVRRTSQLLFTEIDDMAEWGVLYWTTSDTHHLSTCAGASASKTRHHFRSYGNLSNTVDTEFRPVNLEEPVFAFAKSFGRSKHRQSSLYTIGLIQEEVLQVNLPKDGYATAYPLYKRYFKKINDMVQWHYHDYRHHELDKFAQQVVYEAGRIDDKYAMIIAISGIQAMGGTQLVINSEDPSGEPHLWMKEISSDGNMQTSDVMYPAMPFFLYANPKLLVAMLEPLLIHQEAGLYPNKYAMHDMGSSYPNATGHPDGNDEYMPVEECGNNLIMMLATHDALVEASQDGQEVAFARAWLERHYRIALQWTEYLVRYGLVTESQLSTDDFAGTLANQTNLAVKAIVGIKCMSVIAGIAGHQGKSSELEETAAAYTKRWLRLAYDEGVPFAKLAYQWKGSWGSLYNLYGDRLLNLQTFPDIVYETQDAWYTKVLAPYGLPLDSRHLYTKSDWEMFIASFSSPALYPALYHRLAAWINDTTTRRPLIDLYDTVTGTNAVNMFTNRPVVGGHFAHLFMDKMQRSRGKIDRTRSSHAGHELLLQNSKGRVTVDGRP</sequence>
<dbReference type="InterPro" id="IPR033433">
    <property type="entry name" value="GtaA_N"/>
</dbReference>
<dbReference type="Pfam" id="PF17168">
    <property type="entry name" value="DUF5127"/>
    <property type="match status" value="1"/>
</dbReference>
<dbReference type="InterPro" id="IPR052743">
    <property type="entry name" value="Glutaminase_GtaA"/>
</dbReference>
<accession>R4XE18</accession>
<evidence type="ECO:0000313" key="5">
    <source>
        <dbReference type="Proteomes" id="UP000013776"/>
    </source>
</evidence>
<feature type="signal peptide" evidence="1">
    <location>
        <begin position="1"/>
        <end position="23"/>
    </location>
</feature>
<evidence type="ECO:0008006" key="6">
    <source>
        <dbReference type="Google" id="ProtNLM"/>
    </source>
</evidence>
<protein>
    <recommendedName>
        <fullName evidence="6">Glutaminase GtaA</fullName>
    </recommendedName>
</protein>
<evidence type="ECO:0000259" key="3">
    <source>
        <dbReference type="Pfam" id="PF17168"/>
    </source>
</evidence>
<dbReference type="PANTHER" id="PTHR31987">
    <property type="entry name" value="GLUTAMINASE A-RELATED"/>
    <property type="match status" value="1"/>
</dbReference>
<feature type="domain" description="Glutaminase A N-terminal" evidence="3">
    <location>
        <begin position="107"/>
        <end position="327"/>
    </location>
</feature>
<proteinExistence type="predicted"/>
<keyword evidence="5" id="KW-1185">Reference proteome</keyword>
<dbReference type="Pfam" id="PF16335">
    <property type="entry name" value="GtaA_6_Hairpin"/>
    <property type="match status" value="1"/>
</dbReference>
<dbReference type="EMBL" id="CAHR02000198">
    <property type="protein sequence ID" value="CCG84065.1"/>
    <property type="molecule type" value="Genomic_DNA"/>
</dbReference>
<dbReference type="STRING" id="1097556.R4XE18"/>
<evidence type="ECO:0000313" key="4">
    <source>
        <dbReference type="EMBL" id="CCG84065.1"/>
    </source>
</evidence>
<comment type="caution">
    <text evidence="4">The sequence shown here is derived from an EMBL/GenBank/DDBJ whole genome shotgun (WGS) entry which is preliminary data.</text>
</comment>
<feature type="chain" id="PRO_5004382047" description="Glutaminase GtaA" evidence="1">
    <location>
        <begin position="24"/>
        <end position="741"/>
    </location>
</feature>
<organism evidence="4 5">
    <name type="scientific">Taphrina deformans (strain PYCC 5710 / ATCC 11124 / CBS 356.35 / IMI 108563 / JCM 9778 / NBRC 8474)</name>
    <name type="common">Peach leaf curl fungus</name>
    <name type="synonym">Lalaria deformans</name>
    <dbReference type="NCBI Taxonomy" id="1097556"/>
    <lineage>
        <taxon>Eukaryota</taxon>
        <taxon>Fungi</taxon>
        <taxon>Dikarya</taxon>
        <taxon>Ascomycota</taxon>
        <taxon>Taphrinomycotina</taxon>
        <taxon>Taphrinomycetes</taxon>
        <taxon>Taphrinales</taxon>
        <taxon>Taphrinaceae</taxon>
        <taxon>Taphrina</taxon>
    </lineage>
</organism>
<dbReference type="SUPFAM" id="SSF48208">
    <property type="entry name" value="Six-hairpin glycosidases"/>
    <property type="match status" value="1"/>
</dbReference>
<dbReference type="AlphaFoldDB" id="R4XE18"/>
<gene>
    <name evidence="4" type="ORF">TAPDE_004439</name>
</gene>
<evidence type="ECO:0000256" key="1">
    <source>
        <dbReference type="SAM" id="SignalP"/>
    </source>
</evidence>
<dbReference type="GO" id="GO:0005975">
    <property type="term" value="P:carbohydrate metabolic process"/>
    <property type="evidence" value="ECO:0007669"/>
    <property type="project" value="InterPro"/>
</dbReference>
<reference evidence="4 5" key="1">
    <citation type="journal article" date="2013" name="MBio">
        <title>Genome sequencing of the plant pathogen Taphrina deformans, the causal agent of peach leaf curl.</title>
        <authorList>
            <person name="Cisse O.H."/>
            <person name="Almeida J.M.G.C.F."/>
            <person name="Fonseca A."/>
            <person name="Kumar A.A."/>
            <person name="Salojaervi J."/>
            <person name="Overmyer K."/>
            <person name="Hauser P.M."/>
            <person name="Pagni M."/>
        </authorList>
    </citation>
    <scope>NUCLEOTIDE SEQUENCE [LARGE SCALE GENOMIC DNA]</scope>
    <source>
        <strain evidence="5">PYCC 5710 / ATCC 11124 / CBS 356.35 / IMI 108563 / JCM 9778 / NBRC 8474</strain>
    </source>
</reference>
<dbReference type="InterPro" id="IPR032514">
    <property type="entry name" value="GtaA_central"/>
</dbReference>
<name>R4XE18_TAPDE</name>
<dbReference type="OrthoDB" id="431715at2759"/>
<feature type="domain" description="Glutaminase A central" evidence="2">
    <location>
        <begin position="346"/>
        <end position="702"/>
    </location>
</feature>
<dbReference type="eggNOG" id="ENOG502QPQS">
    <property type="taxonomic scope" value="Eukaryota"/>
</dbReference>
<keyword evidence="1" id="KW-0732">Signal</keyword>
<dbReference type="PANTHER" id="PTHR31987:SF12">
    <property type="entry name" value="PUTATIVE (AFU_ORTHOLOGUE AFUA_3G10910)-RELATED"/>
    <property type="match status" value="1"/>
</dbReference>
<dbReference type="Proteomes" id="UP000013776">
    <property type="component" value="Unassembled WGS sequence"/>
</dbReference>
<dbReference type="VEuPathDB" id="FungiDB:TAPDE_004439"/>